<evidence type="ECO:0000256" key="1">
    <source>
        <dbReference type="SAM" id="MobiDB-lite"/>
    </source>
</evidence>
<feature type="compositionally biased region" description="Basic and acidic residues" evidence="1">
    <location>
        <begin position="74"/>
        <end position="92"/>
    </location>
</feature>
<comment type="caution">
    <text evidence="2">The sequence shown here is derived from an EMBL/GenBank/DDBJ whole genome shotgun (WGS) entry which is preliminary data.</text>
</comment>
<name>A0AAV7M2W9_PLEWA</name>
<evidence type="ECO:0000313" key="2">
    <source>
        <dbReference type="EMBL" id="KAJ1097962.1"/>
    </source>
</evidence>
<reference evidence="2" key="1">
    <citation type="journal article" date="2022" name="bioRxiv">
        <title>Sequencing and chromosome-scale assembly of the giantPleurodeles waltlgenome.</title>
        <authorList>
            <person name="Brown T."/>
            <person name="Elewa A."/>
            <person name="Iarovenko S."/>
            <person name="Subramanian E."/>
            <person name="Araus A.J."/>
            <person name="Petzold A."/>
            <person name="Susuki M."/>
            <person name="Suzuki K.-i.T."/>
            <person name="Hayashi T."/>
            <person name="Toyoda A."/>
            <person name="Oliveira C."/>
            <person name="Osipova E."/>
            <person name="Leigh N.D."/>
            <person name="Simon A."/>
            <person name="Yun M.H."/>
        </authorList>
    </citation>
    <scope>NUCLEOTIDE SEQUENCE</scope>
    <source>
        <strain evidence="2">20211129_DDA</strain>
        <tissue evidence="2">Liver</tissue>
    </source>
</reference>
<evidence type="ECO:0000313" key="3">
    <source>
        <dbReference type="Proteomes" id="UP001066276"/>
    </source>
</evidence>
<organism evidence="2 3">
    <name type="scientific">Pleurodeles waltl</name>
    <name type="common">Iberian ribbed newt</name>
    <dbReference type="NCBI Taxonomy" id="8319"/>
    <lineage>
        <taxon>Eukaryota</taxon>
        <taxon>Metazoa</taxon>
        <taxon>Chordata</taxon>
        <taxon>Craniata</taxon>
        <taxon>Vertebrata</taxon>
        <taxon>Euteleostomi</taxon>
        <taxon>Amphibia</taxon>
        <taxon>Batrachia</taxon>
        <taxon>Caudata</taxon>
        <taxon>Salamandroidea</taxon>
        <taxon>Salamandridae</taxon>
        <taxon>Pleurodelinae</taxon>
        <taxon>Pleurodeles</taxon>
    </lineage>
</organism>
<feature type="region of interest" description="Disordered" evidence="1">
    <location>
        <begin position="41"/>
        <end position="131"/>
    </location>
</feature>
<keyword evidence="3" id="KW-1185">Reference proteome</keyword>
<accession>A0AAV7M2W9</accession>
<protein>
    <submittedName>
        <fullName evidence="2">Uncharacterized protein</fullName>
    </submittedName>
</protein>
<dbReference type="Proteomes" id="UP001066276">
    <property type="component" value="Chromosome 10"/>
</dbReference>
<dbReference type="AlphaFoldDB" id="A0AAV7M2W9"/>
<gene>
    <name evidence="2" type="ORF">NDU88_003078</name>
</gene>
<proteinExistence type="predicted"/>
<sequence length="131" mass="14263">MCCAVLLPMKQAVKRYKEAGQPTRLIGRELRRLRLVSPGPRAVRRWGGVDGPPPHESGIGRGSLGEAKPVEIPAGERRDARRGSACRPRGEMRPCGPALDERNPGSTCGEAQPGEAQFERSGWSMQRPPTL</sequence>
<dbReference type="EMBL" id="JANPWB010000014">
    <property type="protein sequence ID" value="KAJ1097962.1"/>
    <property type="molecule type" value="Genomic_DNA"/>
</dbReference>